<evidence type="ECO:0000256" key="4">
    <source>
        <dbReference type="ARBA" id="ARBA00022692"/>
    </source>
</evidence>
<feature type="transmembrane region" description="Helical" evidence="7">
    <location>
        <begin position="124"/>
        <end position="142"/>
    </location>
</feature>
<sequence length="307" mass="33194">MNKEVQENISHPTEKGLKTTLTGIIISTVLAVVKALGGIFGNSYALIADAIESAGDVLSSTMLWLGLKWSARPPDKNHPYGHGKAEALIALGIALALTTAAIIITKDSINNILTPHKTPAPFTLIILVGVVVVKELLYRYVLKTAEEINSGAVKADAFHHRSDAITSVAAFVGISIAIIGGEGYESADDYAAILAAIVIGYNAYHIARPAIGELLDESLVPELNKQVKELAFHVKGVHHVEKCYTRKMGVMHIVDMHIWVDSNISVADGHEIAHEVKNYIQENLPEIQDVLVHIEPSEIEALKKEKG</sequence>
<evidence type="ECO:0000256" key="2">
    <source>
        <dbReference type="ARBA" id="ARBA00008114"/>
    </source>
</evidence>
<dbReference type="PANTHER" id="PTHR43840:SF15">
    <property type="entry name" value="MITOCHONDRIAL METAL TRANSPORTER 1-RELATED"/>
    <property type="match status" value="1"/>
</dbReference>
<evidence type="ECO:0000256" key="7">
    <source>
        <dbReference type="SAM" id="Phobius"/>
    </source>
</evidence>
<dbReference type="InterPro" id="IPR027470">
    <property type="entry name" value="Cation_efflux_CTD"/>
</dbReference>
<dbReference type="STRING" id="1237149.C900_03724"/>
<comment type="similarity">
    <text evidence="2">Belongs to the cation diffusion facilitator (CDF) transporter (TC 2.A.4) family.</text>
</comment>
<dbReference type="GO" id="GO:0008324">
    <property type="term" value="F:monoatomic cation transmembrane transporter activity"/>
    <property type="evidence" value="ECO:0007669"/>
    <property type="project" value="InterPro"/>
</dbReference>
<evidence type="ECO:0000313" key="10">
    <source>
        <dbReference type="EMBL" id="ELR70470.1"/>
    </source>
</evidence>
<dbReference type="PATRIC" id="fig|1237149.3.peg.3485"/>
<dbReference type="InterPro" id="IPR036837">
    <property type="entry name" value="Cation_efflux_CTD_sf"/>
</dbReference>
<keyword evidence="3" id="KW-0813">Transport</keyword>
<dbReference type="FunFam" id="1.20.1510.10:FF:000006">
    <property type="entry name" value="Divalent cation efflux transporter"/>
    <property type="match status" value="1"/>
</dbReference>
<evidence type="ECO:0000256" key="1">
    <source>
        <dbReference type="ARBA" id="ARBA00004141"/>
    </source>
</evidence>
<feature type="transmembrane region" description="Helical" evidence="7">
    <location>
        <begin position="163"/>
        <end position="184"/>
    </location>
</feature>
<dbReference type="InterPro" id="IPR050291">
    <property type="entry name" value="CDF_Transporter"/>
</dbReference>
<feature type="transmembrane region" description="Helical" evidence="7">
    <location>
        <begin position="21"/>
        <end position="40"/>
    </location>
</feature>
<keyword evidence="6 7" id="KW-0472">Membrane</keyword>
<comment type="subcellular location">
    <subcellularLocation>
        <location evidence="1">Membrane</location>
        <topology evidence="1">Multi-pass membrane protein</topology>
    </subcellularLocation>
</comment>
<evidence type="ECO:0000256" key="5">
    <source>
        <dbReference type="ARBA" id="ARBA00022989"/>
    </source>
</evidence>
<dbReference type="Pfam" id="PF01545">
    <property type="entry name" value="Cation_efflux"/>
    <property type="match status" value="1"/>
</dbReference>
<accession>L8JNQ0</accession>
<reference evidence="10 11" key="1">
    <citation type="submission" date="2012-12" db="EMBL/GenBank/DDBJ databases">
        <title>Genome assembly of Fulvivirga imtechensis AK7.</title>
        <authorList>
            <person name="Nupur N."/>
            <person name="Khatri I."/>
            <person name="Kumar R."/>
            <person name="Subramanian S."/>
            <person name="Pinnaka A."/>
        </authorList>
    </citation>
    <scope>NUCLEOTIDE SEQUENCE [LARGE SCALE GENOMIC DNA]</scope>
    <source>
        <strain evidence="10 11">AK7</strain>
    </source>
</reference>
<dbReference type="NCBIfam" id="TIGR01297">
    <property type="entry name" value="CDF"/>
    <property type="match status" value="1"/>
</dbReference>
<evidence type="ECO:0000313" key="11">
    <source>
        <dbReference type="Proteomes" id="UP000011135"/>
    </source>
</evidence>
<feature type="transmembrane region" description="Helical" evidence="7">
    <location>
        <begin position="87"/>
        <end position="104"/>
    </location>
</feature>
<evidence type="ECO:0000259" key="8">
    <source>
        <dbReference type="Pfam" id="PF01545"/>
    </source>
</evidence>
<feature type="domain" description="Cation efflux protein transmembrane" evidence="8">
    <location>
        <begin position="23"/>
        <end position="215"/>
    </location>
</feature>
<dbReference type="InterPro" id="IPR058533">
    <property type="entry name" value="Cation_efflux_TM"/>
</dbReference>
<feature type="transmembrane region" description="Helical" evidence="7">
    <location>
        <begin position="46"/>
        <end position="67"/>
    </location>
</feature>
<dbReference type="SUPFAM" id="SSF160240">
    <property type="entry name" value="Cation efflux protein cytoplasmic domain-like"/>
    <property type="match status" value="1"/>
</dbReference>
<name>L8JNQ0_9BACT</name>
<evidence type="ECO:0000259" key="9">
    <source>
        <dbReference type="Pfam" id="PF16916"/>
    </source>
</evidence>
<keyword evidence="4 7" id="KW-0812">Transmembrane</keyword>
<keyword evidence="5 7" id="KW-1133">Transmembrane helix</keyword>
<organism evidence="10 11">
    <name type="scientific">Fulvivirga imtechensis AK7</name>
    <dbReference type="NCBI Taxonomy" id="1237149"/>
    <lineage>
        <taxon>Bacteria</taxon>
        <taxon>Pseudomonadati</taxon>
        <taxon>Bacteroidota</taxon>
        <taxon>Cytophagia</taxon>
        <taxon>Cytophagales</taxon>
        <taxon>Fulvivirgaceae</taxon>
        <taxon>Fulvivirga</taxon>
    </lineage>
</organism>
<feature type="transmembrane region" description="Helical" evidence="7">
    <location>
        <begin position="190"/>
        <end position="207"/>
    </location>
</feature>
<proteinExistence type="inferred from homology"/>
<dbReference type="eggNOG" id="COG0053">
    <property type="taxonomic scope" value="Bacteria"/>
</dbReference>
<dbReference type="InterPro" id="IPR027469">
    <property type="entry name" value="Cation_efflux_TMD_sf"/>
</dbReference>
<dbReference type="Proteomes" id="UP000011135">
    <property type="component" value="Unassembled WGS sequence"/>
</dbReference>
<keyword evidence="11" id="KW-1185">Reference proteome</keyword>
<protein>
    <submittedName>
        <fullName evidence="10">Cobalt-zinc-cadmium resistance protein</fullName>
    </submittedName>
</protein>
<dbReference type="AlphaFoldDB" id="L8JNQ0"/>
<gene>
    <name evidence="10" type="ORF">C900_03724</name>
</gene>
<dbReference type="RefSeq" id="WP_009581118.1">
    <property type="nucleotide sequence ID" value="NZ_AMZN01000053.1"/>
</dbReference>
<dbReference type="EMBL" id="AMZN01000053">
    <property type="protein sequence ID" value="ELR70470.1"/>
    <property type="molecule type" value="Genomic_DNA"/>
</dbReference>
<dbReference type="PANTHER" id="PTHR43840">
    <property type="entry name" value="MITOCHONDRIAL METAL TRANSPORTER 1-RELATED"/>
    <property type="match status" value="1"/>
</dbReference>
<evidence type="ECO:0000256" key="6">
    <source>
        <dbReference type="ARBA" id="ARBA00023136"/>
    </source>
</evidence>
<dbReference type="Pfam" id="PF16916">
    <property type="entry name" value="ZT_dimer"/>
    <property type="match status" value="1"/>
</dbReference>
<dbReference type="Gene3D" id="3.30.70.1350">
    <property type="entry name" value="Cation efflux protein, cytoplasmic domain"/>
    <property type="match status" value="1"/>
</dbReference>
<dbReference type="GO" id="GO:0016020">
    <property type="term" value="C:membrane"/>
    <property type="evidence" value="ECO:0007669"/>
    <property type="project" value="UniProtKB-SubCell"/>
</dbReference>
<dbReference type="SUPFAM" id="SSF161111">
    <property type="entry name" value="Cation efflux protein transmembrane domain-like"/>
    <property type="match status" value="1"/>
</dbReference>
<comment type="caution">
    <text evidence="10">The sequence shown here is derived from an EMBL/GenBank/DDBJ whole genome shotgun (WGS) entry which is preliminary data.</text>
</comment>
<dbReference type="Gene3D" id="1.20.1510.10">
    <property type="entry name" value="Cation efflux protein transmembrane domain"/>
    <property type="match status" value="1"/>
</dbReference>
<feature type="domain" description="Cation efflux protein cytoplasmic" evidence="9">
    <location>
        <begin position="221"/>
        <end position="296"/>
    </location>
</feature>
<evidence type="ECO:0000256" key="3">
    <source>
        <dbReference type="ARBA" id="ARBA00022448"/>
    </source>
</evidence>
<dbReference type="InterPro" id="IPR002524">
    <property type="entry name" value="Cation_efflux"/>
</dbReference>